<dbReference type="PANTHER" id="PTHR43808">
    <property type="entry name" value="ACETYLORNITHINE DEACETYLASE"/>
    <property type="match status" value="1"/>
</dbReference>
<gene>
    <name evidence="8 10" type="primary">lysK</name>
    <name evidence="10" type="ORF">GCM10010841_22080</name>
</gene>
<dbReference type="RefSeq" id="WP_188904397.1">
    <property type="nucleotide sequence ID" value="NZ_BMOM01000017.1"/>
</dbReference>
<accession>A0ABQ2GTS5</accession>
<feature type="binding site" evidence="8">
    <location>
        <position position="73"/>
    </location>
    <ligand>
        <name>Zn(2+)</name>
        <dbReference type="ChEBI" id="CHEBI:29105"/>
        <label>1</label>
    </ligand>
</feature>
<sequence length="390" mass="40119">MESQHTGALPGGPARDLVIGAVSCPSLSGHEGEVAAFLTGWMTAHGFAAHVDEAGNAVGERGKGAYTVALLGHMDTVPGDIPVRVDEHGVLHGRGSVDAKGPLCAFMAAVAALPPEALAAARFVVVGATEEEAPSSRGARHIMQVLQPDAVLIGEPSGWEGLTLGYKGRLVVRATVHKENFHTAGEGTSAADDLTEAWFRVRTWAAASAAGPGVFDAVQATIQDLHAAGDGLIQRATGTFGLRLPPHLSPQGAQGALEALLADLPELTLEFVGHEAAVRHPRDNALTRAMRVAIRAGGGTPVFKVKTGTSDMNVVAGRWPVPTLAYGPGDSSLDHTPEERLDLAEYDRAVQVLTGALTRLALGHGTGSPAQEAGGPGPVKATLGRTPNSG</sequence>
<dbReference type="InterPro" id="IPR010175">
    <property type="entry name" value="LysK"/>
</dbReference>
<feature type="binding site" evidence="8">
    <location>
        <position position="132"/>
    </location>
    <ligand>
        <name>Zn(2+)</name>
        <dbReference type="ChEBI" id="CHEBI:29105"/>
        <label>2</label>
    </ligand>
</feature>
<name>A0ABQ2GTS5_9DEIO</name>
<comment type="caution">
    <text evidence="10">The sequence shown here is derived from an EMBL/GenBank/DDBJ whole genome shotgun (WGS) entry which is preliminary data.</text>
</comment>
<dbReference type="PROSITE" id="PS00758">
    <property type="entry name" value="ARGE_DAPE_CPG2_1"/>
    <property type="match status" value="1"/>
</dbReference>
<keyword evidence="4 8" id="KW-0378">Hydrolase</keyword>
<keyword evidence="11" id="KW-1185">Reference proteome</keyword>
<feature type="binding site" evidence="8">
    <location>
        <position position="155"/>
    </location>
    <ligand>
        <name>Zn(2+)</name>
        <dbReference type="ChEBI" id="CHEBI:29105"/>
        <label>1</label>
    </ligand>
</feature>
<dbReference type="HAMAP" id="MF_01120">
    <property type="entry name" value="LysK"/>
    <property type="match status" value="1"/>
</dbReference>
<dbReference type="InterPro" id="IPR001261">
    <property type="entry name" value="ArgE/DapE_CS"/>
</dbReference>
<proteinExistence type="inferred from homology"/>
<dbReference type="PANTHER" id="PTHR43808:SF28">
    <property type="entry name" value="[LYSW]-LYSINE_[LYSW]-ORNITHINE HYDROLASE"/>
    <property type="match status" value="1"/>
</dbReference>
<evidence type="ECO:0000256" key="2">
    <source>
        <dbReference type="ARBA" id="ARBA00022605"/>
    </source>
</evidence>
<keyword evidence="5 8" id="KW-0862">Zinc</keyword>
<reference evidence="11" key="1">
    <citation type="journal article" date="2019" name="Int. J. Syst. Evol. Microbiol.">
        <title>The Global Catalogue of Microorganisms (GCM) 10K type strain sequencing project: providing services to taxonomists for standard genome sequencing and annotation.</title>
        <authorList>
            <consortium name="The Broad Institute Genomics Platform"/>
            <consortium name="The Broad Institute Genome Sequencing Center for Infectious Disease"/>
            <person name="Wu L."/>
            <person name="Ma J."/>
        </authorList>
    </citation>
    <scope>NUCLEOTIDE SEQUENCE [LARGE SCALE GENOMIC DNA]</scope>
    <source>
        <strain evidence="11">JCM 15443</strain>
    </source>
</reference>
<keyword evidence="2 8" id="KW-0028">Amino-acid biosynthesis</keyword>
<evidence type="ECO:0000313" key="10">
    <source>
        <dbReference type="EMBL" id="GGM13068.1"/>
    </source>
</evidence>
<organism evidence="10 11">
    <name type="scientific">Deinococcus aerophilus</name>
    <dbReference type="NCBI Taxonomy" id="522488"/>
    <lineage>
        <taxon>Bacteria</taxon>
        <taxon>Thermotogati</taxon>
        <taxon>Deinococcota</taxon>
        <taxon>Deinococci</taxon>
        <taxon>Deinococcales</taxon>
        <taxon>Deinococcaceae</taxon>
        <taxon>Deinococcus</taxon>
    </lineage>
</organism>
<dbReference type="Pfam" id="PF01546">
    <property type="entry name" value="Peptidase_M20"/>
    <property type="match status" value="1"/>
</dbReference>
<feature type="binding site" evidence="8">
    <location>
        <position position="335"/>
    </location>
    <ligand>
        <name>Zn(2+)</name>
        <dbReference type="ChEBI" id="CHEBI:29105"/>
        <label>2</label>
    </ligand>
</feature>
<dbReference type="EMBL" id="BMOM01000017">
    <property type="protein sequence ID" value="GGM13068.1"/>
    <property type="molecule type" value="Genomic_DNA"/>
</dbReference>
<comment type="pathway">
    <text evidence="8">Amino-acid biosynthesis; L-lysine biosynthesis via AAA pathway; L-lysine from L-alpha-aminoadipate (Thermus route): step 5/5.</text>
</comment>
<evidence type="ECO:0000313" key="11">
    <source>
        <dbReference type="Proteomes" id="UP000661918"/>
    </source>
</evidence>
<feature type="active site" evidence="8">
    <location>
        <position position="75"/>
    </location>
</feature>
<dbReference type="NCBIfam" id="NF003367">
    <property type="entry name" value="PRK04443.1"/>
    <property type="match status" value="1"/>
</dbReference>
<evidence type="ECO:0000256" key="3">
    <source>
        <dbReference type="ARBA" id="ARBA00022723"/>
    </source>
</evidence>
<evidence type="ECO:0000256" key="7">
    <source>
        <dbReference type="ARBA" id="ARBA00023285"/>
    </source>
</evidence>
<dbReference type="Gene3D" id="3.40.630.10">
    <property type="entry name" value="Zn peptidases"/>
    <property type="match status" value="2"/>
</dbReference>
<keyword evidence="1 8" id="KW-0963">Cytoplasm</keyword>
<dbReference type="NCBIfam" id="TIGR01902">
    <property type="entry name" value="dapE-lys-deAc"/>
    <property type="match status" value="1"/>
</dbReference>
<keyword evidence="6 8" id="KW-0457">Lysine biosynthesis</keyword>
<comment type="subcellular location">
    <subcellularLocation>
        <location evidence="8">Cytoplasm</location>
    </subcellularLocation>
</comment>
<evidence type="ECO:0000256" key="6">
    <source>
        <dbReference type="ARBA" id="ARBA00023154"/>
    </source>
</evidence>
<dbReference type="Proteomes" id="UP000661918">
    <property type="component" value="Unassembled WGS sequence"/>
</dbReference>
<comment type="cofactor">
    <cofactor evidence="8">
        <name>Zn(2+)</name>
        <dbReference type="ChEBI" id="CHEBI:29105"/>
    </cofactor>
    <cofactor evidence="8">
        <name>Co(2+)</name>
        <dbReference type="ChEBI" id="CHEBI:48828"/>
    </cofactor>
    <text evidence="8">Binds 2 Zn(2+) or Co(2+) ions per subunit.</text>
</comment>
<comment type="function">
    <text evidence="8">Catalyzes the release of L-lysine from [LysW]-gamma-L-lysine.</text>
</comment>
<dbReference type="SUPFAM" id="SSF53187">
    <property type="entry name" value="Zn-dependent exopeptidases"/>
    <property type="match status" value="1"/>
</dbReference>
<evidence type="ECO:0000256" key="4">
    <source>
        <dbReference type="ARBA" id="ARBA00022801"/>
    </source>
</evidence>
<evidence type="ECO:0000256" key="9">
    <source>
        <dbReference type="SAM" id="MobiDB-lite"/>
    </source>
</evidence>
<comment type="catalytic activity">
    <reaction evidence="8">
        <text>[amino-group carrier protein]-C-terminal-gamma-(L-lysyl)-L-glutamate + H2O = [amino-group carrier protein]-C-terminal-L-glutamate + L-lysine</text>
        <dbReference type="Rhea" id="RHEA:48684"/>
        <dbReference type="Rhea" id="RHEA-COMP:9693"/>
        <dbReference type="Rhea" id="RHEA-COMP:9715"/>
        <dbReference type="ChEBI" id="CHEBI:15377"/>
        <dbReference type="ChEBI" id="CHEBI:32551"/>
        <dbReference type="ChEBI" id="CHEBI:78525"/>
        <dbReference type="ChEBI" id="CHEBI:78526"/>
        <dbReference type="EC" id="3.5.1.130"/>
    </reaction>
</comment>
<feature type="region of interest" description="Disordered" evidence="9">
    <location>
        <begin position="364"/>
        <end position="390"/>
    </location>
</feature>
<dbReference type="InterPro" id="IPR050072">
    <property type="entry name" value="Peptidase_M20A"/>
</dbReference>
<keyword evidence="7 8" id="KW-0170">Cobalt</keyword>
<feature type="active site" description="Proton acceptor" evidence="8">
    <location>
        <position position="131"/>
    </location>
</feature>
<protein>
    <recommendedName>
        <fullName evidence="8">[LysW]-lysine hydrolase</fullName>
        <ecNumber evidence="8">3.5.1.130</ecNumber>
    </recommendedName>
</protein>
<keyword evidence="3 8" id="KW-0479">Metal-binding</keyword>
<evidence type="ECO:0000256" key="5">
    <source>
        <dbReference type="ARBA" id="ARBA00022833"/>
    </source>
</evidence>
<dbReference type="EC" id="3.5.1.130" evidence="8"/>
<evidence type="ECO:0000256" key="8">
    <source>
        <dbReference type="HAMAP-Rule" id="MF_01120"/>
    </source>
</evidence>
<feature type="binding site" evidence="8">
    <location>
        <position position="98"/>
    </location>
    <ligand>
        <name>Zn(2+)</name>
        <dbReference type="ChEBI" id="CHEBI:29105"/>
        <label>1</label>
    </ligand>
</feature>
<evidence type="ECO:0000256" key="1">
    <source>
        <dbReference type="ARBA" id="ARBA00022490"/>
    </source>
</evidence>
<dbReference type="InterPro" id="IPR002933">
    <property type="entry name" value="Peptidase_M20"/>
</dbReference>
<feature type="binding site" evidence="8">
    <location>
        <position position="98"/>
    </location>
    <ligand>
        <name>Zn(2+)</name>
        <dbReference type="ChEBI" id="CHEBI:29105"/>
        <label>2</label>
    </ligand>
</feature>
<comment type="similarity">
    <text evidence="8">Belongs to the peptidase M20A family. LysK subfamily.</text>
</comment>